<dbReference type="Pfam" id="PF02517">
    <property type="entry name" value="Rce1-like"/>
    <property type="match status" value="1"/>
</dbReference>
<feature type="transmembrane region" description="Helical" evidence="1">
    <location>
        <begin position="266"/>
        <end position="293"/>
    </location>
</feature>
<accession>A0A173V3N5</accession>
<dbReference type="GO" id="GO:0004175">
    <property type="term" value="F:endopeptidase activity"/>
    <property type="evidence" value="ECO:0007669"/>
    <property type="project" value="UniProtKB-ARBA"/>
</dbReference>
<feature type="transmembrane region" description="Helical" evidence="1">
    <location>
        <begin position="79"/>
        <end position="101"/>
    </location>
</feature>
<dbReference type="GO" id="GO:0080120">
    <property type="term" value="P:CAAX-box protein maturation"/>
    <property type="evidence" value="ECO:0007669"/>
    <property type="project" value="UniProtKB-ARBA"/>
</dbReference>
<organism evidence="3 4">
    <name type="scientific">Faecalibacterium prausnitzii</name>
    <dbReference type="NCBI Taxonomy" id="853"/>
    <lineage>
        <taxon>Bacteria</taxon>
        <taxon>Bacillati</taxon>
        <taxon>Bacillota</taxon>
        <taxon>Clostridia</taxon>
        <taxon>Eubacteriales</taxon>
        <taxon>Oscillospiraceae</taxon>
        <taxon>Faecalibacterium</taxon>
    </lineage>
</organism>
<evidence type="ECO:0000259" key="2">
    <source>
        <dbReference type="Pfam" id="PF02517"/>
    </source>
</evidence>
<keyword evidence="3" id="KW-0645">Protease</keyword>
<dbReference type="Proteomes" id="UP000095649">
    <property type="component" value="Unassembled WGS sequence"/>
</dbReference>
<dbReference type="RefSeq" id="WP_055186838.1">
    <property type="nucleotide sequence ID" value="NZ_CYXN01000032.1"/>
</dbReference>
<dbReference type="OrthoDB" id="9777755at2"/>
<evidence type="ECO:0000313" key="4">
    <source>
        <dbReference type="Proteomes" id="UP000095649"/>
    </source>
</evidence>
<dbReference type="AlphaFoldDB" id="A0A173V3N5"/>
<dbReference type="EMBL" id="CYXN01000032">
    <property type="protein sequence ID" value="CUN21604.1"/>
    <property type="molecule type" value="Genomic_DNA"/>
</dbReference>
<feature type="transmembrane region" description="Helical" evidence="1">
    <location>
        <begin position="38"/>
        <end position="58"/>
    </location>
</feature>
<evidence type="ECO:0000256" key="1">
    <source>
        <dbReference type="SAM" id="Phobius"/>
    </source>
</evidence>
<dbReference type="GO" id="GO:0006508">
    <property type="term" value="P:proteolysis"/>
    <property type="evidence" value="ECO:0007669"/>
    <property type="project" value="UniProtKB-KW"/>
</dbReference>
<sequence length="302" mass="33426">MTVKEKQGFGLYFLFAFGMAWLLQVYASLLLLRDGNAAAYQLLLAVSMFCPLVSVLLVQKFWLHQPTGISWKVQGKRRFWLAAWFGPAVLTLLGAVLYFAVFPSRLDFSGSWLVAAYGGEMDAQTLRSQLGVSTGSYLLQNGLFAVLLAPAINMFPALGEEVGWRGYMMPRLKERLGLLNGRLLGGIIWGVWHWPLMLLVGYEYGTNYLGAPLLGLVVWCVVCFALNTLLDILYEKTECIWVPAIAHGAFNAIAALPQVLVTPADAYYNVLGPMPIGLIAALPMLAAAVWLTLREMKQEEKN</sequence>
<keyword evidence="3" id="KW-0378">Hydrolase</keyword>
<dbReference type="InterPro" id="IPR003675">
    <property type="entry name" value="Rce1/LyrA-like_dom"/>
</dbReference>
<keyword evidence="1" id="KW-0812">Transmembrane</keyword>
<proteinExistence type="predicted"/>
<dbReference type="PANTHER" id="PTHR35797">
    <property type="entry name" value="PROTEASE-RELATED"/>
    <property type="match status" value="1"/>
</dbReference>
<name>A0A173V3N5_9FIRM</name>
<protein>
    <submittedName>
        <fullName evidence="3">CAAX amino terminal protease self-immunity</fullName>
    </submittedName>
</protein>
<keyword evidence="1" id="KW-1133">Transmembrane helix</keyword>
<feature type="transmembrane region" description="Helical" evidence="1">
    <location>
        <begin position="239"/>
        <end position="260"/>
    </location>
</feature>
<gene>
    <name evidence="3" type="ORF">ERS852582_02528</name>
</gene>
<dbReference type="PANTHER" id="PTHR35797:SF1">
    <property type="entry name" value="PROTEASE"/>
    <property type="match status" value="1"/>
</dbReference>
<evidence type="ECO:0000313" key="3">
    <source>
        <dbReference type="EMBL" id="CUN21604.1"/>
    </source>
</evidence>
<feature type="transmembrane region" description="Helical" evidence="1">
    <location>
        <begin position="208"/>
        <end position="227"/>
    </location>
</feature>
<dbReference type="InterPro" id="IPR042150">
    <property type="entry name" value="MmRce1-like"/>
</dbReference>
<feature type="transmembrane region" description="Helical" evidence="1">
    <location>
        <begin position="12"/>
        <end position="32"/>
    </location>
</feature>
<feature type="transmembrane region" description="Helical" evidence="1">
    <location>
        <begin position="137"/>
        <end position="158"/>
    </location>
</feature>
<keyword evidence="1" id="KW-0472">Membrane</keyword>
<feature type="transmembrane region" description="Helical" evidence="1">
    <location>
        <begin position="179"/>
        <end position="202"/>
    </location>
</feature>
<feature type="domain" description="CAAX prenyl protease 2/Lysostaphin resistance protein A-like" evidence="2">
    <location>
        <begin position="145"/>
        <end position="253"/>
    </location>
</feature>
<reference evidence="3 4" key="1">
    <citation type="submission" date="2015-09" db="EMBL/GenBank/DDBJ databases">
        <authorList>
            <consortium name="Pathogen Informatics"/>
        </authorList>
    </citation>
    <scope>NUCLEOTIDE SEQUENCE [LARGE SCALE GENOMIC DNA]</scope>
    <source>
        <strain evidence="3 4">2789STDY5834970</strain>
    </source>
</reference>